<dbReference type="Pfam" id="PF13304">
    <property type="entry name" value="AAA_21"/>
    <property type="match status" value="1"/>
</dbReference>
<organism evidence="2 3">
    <name type="scientific">Pseudomonas syringae pv. primulae</name>
    <dbReference type="NCBI Taxonomy" id="251707"/>
    <lineage>
        <taxon>Bacteria</taxon>
        <taxon>Pseudomonadati</taxon>
        <taxon>Pseudomonadota</taxon>
        <taxon>Gammaproteobacteria</taxon>
        <taxon>Pseudomonadales</taxon>
        <taxon>Pseudomonadaceae</taxon>
        <taxon>Pseudomonas</taxon>
    </lineage>
</organism>
<sequence>MCSGSIPSGTFMEIKSFRLINVGRFSDLEVALAPTERHASKVTVLVGNNGAGKTTLLKSVATALSWLVARVRTPKGVGSRIDEDTIQAGAVTSSILIDAYDDLILHPLVSGPEYHWGITTTRKGRNPTSSTVLNELNWLADGYRSKLTSKSDASLPILAFYPVERSVLDVQPKIYGKRTFDQLDGYDNALGRGVDFRRFFEWFREREDSENETGISTELLNELSQKILVDTELWKVLSREHASSRDRQLTAVRNAVAAFMPGFTNLRVKRKPRLHMAIDKDGKTLNVSQLSQGEKSMMALVGDIARRLAMMNPALENPLHGNGIVLIDEVDLHLHPKWQRSLIAQLTTTFPNCQFLLTTHSPLVISDSKDVLVYVMDDGQLREQDGLYGLDANQVLLSVMDTDIRTEAVQTALDELQHFLIRGELDEARTIYGVLAGELSADHIELAKASLLIRKLELRRAKD</sequence>
<dbReference type="GO" id="GO:0006302">
    <property type="term" value="P:double-strand break repair"/>
    <property type="evidence" value="ECO:0007669"/>
    <property type="project" value="TreeGrafter"/>
</dbReference>
<dbReference type="PANTHER" id="PTHR32182">
    <property type="entry name" value="DNA REPLICATION AND REPAIR PROTEIN RECF"/>
    <property type="match status" value="1"/>
</dbReference>
<evidence type="ECO:0000313" key="2">
    <source>
        <dbReference type="EMBL" id="RMO79663.1"/>
    </source>
</evidence>
<comment type="caution">
    <text evidence="2">The sequence shown here is derived from an EMBL/GenBank/DDBJ whole genome shotgun (WGS) entry which is preliminary data.</text>
</comment>
<dbReference type="PANTHER" id="PTHR32182:SF23">
    <property type="entry name" value="ATP BINDING PROTEIN"/>
    <property type="match status" value="1"/>
</dbReference>
<name>A0A3M3YDL8_9PSED</name>
<dbReference type="Pfam" id="PF13514">
    <property type="entry name" value="AAA_27"/>
    <property type="match status" value="1"/>
</dbReference>
<dbReference type="Gene3D" id="3.40.50.300">
    <property type="entry name" value="P-loop containing nucleotide triphosphate hydrolases"/>
    <property type="match status" value="1"/>
</dbReference>
<feature type="domain" description="AAA+ ATPase" evidence="1">
    <location>
        <begin position="39"/>
        <end position="387"/>
    </location>
</feature>
<dbReference type="InterPro" id="IPR038734">
    <property type="entry name" value="YhaN_AAA"/>
</dbReference>
<proteinExistence type="predicted"/>
<evidence type="ECO:0000313" key="3">
    <source>
        <dbReference type="Proteomes" id="UP000281350"/>
    </source>
</evidence>
<gene>
    <name evidence="2" type="ORF">ALQ36_01755</name>
</gene>
<dbReference type="InterPro" id="IPR003593">
    <property type="entry name" value="AAA+_ATPase"/>
</dbReference>
<evidence type="ECO:0000259" key="1">
    <source>
        <dbReference type="SMART" id="SM00382"/>
    </source>
</evidence>
<dbReference type="GO" id="GO:0005524">
    <property type="term" value="F:ATP binding"/>
    <property type="evidence" value="ECO:0007669"/>
    <property type="project" value="InterPro"/>
</dbReference>
<dbReference type="GO" id="GO:0016887">
    <property type="term" value="F:ATP hydrolysis activity"/>
    <property type="evidence" value="ECO:0007669"/>
    <property type="project" value="InterPro"/>
</dbReference>
<dbReference type="AlphaFoldDB" id="A0A3M3YDL8"/>
<dbReference type="SMART" id="SM00382">
    <property type="entry name" value="AAA"/>
    <property type="match status" value="1"/>
</dbReference>
<dbReference type="Proteomes" id="UP000281350">
    <property type="component" value="Unassembled WGS sequence"/>
</dbReference>
<dbReference type="CDD" id="cd00267">
    <property type="entry name" value="ABC_ATPase"/>
    <property type="match status" value="1"/>
</dbReference>
<dbReference type="EMBL" id="RBPY01000060">
    <property type="protein sequence ID" value="RMO79663.1"/>
    <property type="molecule type" value="Genomic_DNA"/>
</dbReference>
<reference evidence="2 3" key="1">
    <citation type="submission" date="2018-08" db="EMBL/GenBank/DDBJ databases">
        <title>Recombination of ecologically and evolutionarily significant loci maintains genetic cohesion in the Pseudomonas syringae species complex.</title>
        <authorList>
            <person name="Dillon M."/>
            <person name="Thakur S."/>
            <person name="Almeida R.N.D."/>
            <person name="Weir B.S."/>
            <person name="Guttman D.S."/>
        </authorList>
    </citation>
    <scope>NUCLEOTIDE SEQUENCE [LARGE SCALE GENOMIC DNA]</scope>
    <source>
        <strain evidence="2 3">ICMP 2732</strain>
    </source>
</reference>
<dbReference type="GO" id="GO:0000731">
    <property type="term" value="P:DNA synthesis involved in DNA repair"/>
    <property type="evidence" value="ECO:0007669"/>
    <property type="project" value="TreeGrafter"/>
</dbReference>
<protein>
    <submittedName>
        <fullName evidence="2">ATP binding protein</fullName>
    </submittedName>
</protein>
<dbReference type="InterPro" id="IPR003959">
    <property type="entry name" value="ATPase_AAA_core"/>
</dbReference>
<dbReference type="SUPFAM" id="SSF52540">
    <property type="entry name" value="P-loop containing nucleoside triphosphate hydrolases"/>
    <property type="match status" value="1"/>
</dbReference>
<dbReference type="InterPro" id="IPR027417">
    <property type="entry name" value="P-loop_NTPase"/>
</dbReference>
<accession>A0A3M3YDL8</accession>